<dbReference type="GO" id="GO:0005615">
    <property type="term" value="C:extracellular space"/>
    <property type="evidence" value="ECO:0007669"/>
    <property type="project" value="InterPro"/>
</dbReference>
<dbReference type="InterPro" id="IPR042178">
    <property type="entry name" value="Serpin_sf_1"/>
</dbReference>
<dbReference type="EnsemblMetazoa" id="ADIR005012-RC">
    <property type="protein sequence ID" value="ADIR005012-PC"/>
    <property type="gene ID" value="ADIR005012"/>
</dbReference>
<feature type="compositionally biased region" description="Polar residues" evidence="4">
    <location>
        <begin position="678"/>
        <end position="695"/>
    </location>
</feature>
<dbReference type="FunFam" id="2.30.39.10:FF:000035">
    <property type="entry name" value="Serine protease inhibitor (serpin) 16"/>
    <property type="match status" value="1"/>
</dbReference>
<protein>
    <recommendedName>
        <fullName evidence="6">Serpin domain-containing protein</fullName>
    </recommendedName>
</protein>
<dbReference type="InterPro" id="IPR023796">
    <property type="entry name" value="Serpin_dom"/>
</dbReference>
<feature type="compositionally biased region" description="Acidic residues" evidence="4">
    <location>
        <begin position="154"/>
        <end position="164"/>
    </location>
</feature>
<keyword evidence="1" id="KW-0646">Protease inhibitor</keyword>
<dbReference type="STRING" id="7168.A0A2C9GUU6"/>
<dbReference type="InterPro" id="IPR000215">
    <property type="entry name" value="Serpin_fam"/>
</dbReference>
<dbReference type="InterPro" id="IPR036186">
    <property type="entry name" value="Serpin_sf"/>
</dbReference>
<dbReference type="GO" id="GO:0004867">
    <property type="term" value="F:serine-type endopeptidase inhibitor activity"/>
    <property type="evidence" value="ECO:0007669"/>
    <property type="project" value="UniProtKB-KW"/>
</dbReference>
<reference evidence="7" key="2">
    <citation type="submission" date="2020-05" db="UniProtKB">
        <authorList>
            <consortium name="EnsemblMetazoa"/>
        </authorList>
    </citation>
    <scope>IDENTIFICATION</scope>
    <source>
        <strain evidence="7">WRAIR2</strain>
    </source>
</reference>
<evidence type="ECO:0000256" key="4">
    <source>
        <dbReference type="SAM" id="MobiDB-lite"/>
    </source>
</evidence>
<keyword evidence="2" id="KW-0722">Serine protease inhibitor</keyword>
<evidence type="ECO:0000313" key="8">
    <source>
        <dbReference type="Proteomes" id="UP000075884"/>
    </source>
</evidence>
<keyword evidence="5" id="KW-0732">Signal</keyword>
<feature type="compositionally biased region" description="Polar residues" evidence="4">
    <location>
        <begin position="427"/>
        <end position="442"/>
    </location>
</feature>
<feature type="region of interest" description="Disordered" evidence="4">
    <location>
        <begin position="674"/>
        <end position="700"/>
    </location>
</feature>
<dbReference type="InterPro" id="IPR023795">
    <property type="entry name" value="Serpin_CS"/>
</dbReference>
<feature type="region of interest" description="Disordered" evidence="4">
    <location>
        <begin position="37"/>
        <end position="57"/>
    </location>
</feature>
<proteinExistence type="inferred from homology"/>
<dbReference type="SUPFAM" id="SSF56574">
    <property type="entry name" value="Serpins"/>
    <property type="match status" value="2"/>
</dbReference>
<dbReference type="PANTHER" id="PTHR11461">
    <property type="entry name" value="SERINE PROTEASE INHIBITOR, SERPIN"/>
    <property type="match status" value="1"/>
</dbReference>
<dbReference type="PANTHER" id="PTHR11461:SF342">
    <property type="entry name" value="SERINE PROTEASE INHIBITOR 28DC"/>
    <property type="match status" value="1"/>
</dbReference>
<dbReference type="InterPro" id="IPR042185">
    <property type="entry name" value="Serpin_sf_2"/>
</dbReference>
<evidence type="ECO:0000256" key="5">
    <source>
        <dbReference type="SAM" id="SignalP"/>
    </source>
</evidence>
<name>A0A2C9GUU6_9DIPT</name>
<dbReference type="VEuPathDB" id="VectorBase:ADIR005012"/>
<accession>A0A2C9GUU6</accession>
<dbReference type="Proteomes" id="UP000075884">
    <property type="component" value="Unassembled WGS sequence"/>
</dbReference>
<organism evidence="7 8">
    <name type="scientific">Anopheles dirus</name>
    <dbReference type="NCBI Taxonomy" id="7168"/>
    <lineage>
        <taxon>Eukaryota</taxon>
        <taxon>Metazoa</taxon>
        <taxon>Ecdysozoa</taxon>
        <taxon>Arthropoda</taxon>
        <taxon>Hexapoda</taxon>
        <taxon>Insecta</taxon>
        <taxon>Pterygota</taxon>
        <taxon>Neoptera</taxon>
        <taxon>Endopterygota</taxon>
        <taxon>Diptera</taxon>
        <taxon>Nematocera</taxon>
        <taxon>Culicoidea</taxon>
        <taxon>Culicidae</taxon>
        <taxon>Anophelinae</taxon>
        <taxon>Anopheles</taxon>
    </lineage>
</organism>
<feature type="domain" description="Serpin" evidence="6">
    <location>
        <begin position="64"/>
        <end position="435"/>
    </location>
</feature>
<feature type="region of interest" description="Disordered" evidence="4">
    <location>
        <begin position="154"/>
        <end position="174"/>
    </location>
</feature>
<evidence type="ECO:0000256" key="1">
    <source>
        <dbReference type="ARBA" id="ARBA00022690"/>
    </source>
</evidence>
<dbReference type="PROSITE" id="PS00284">
    <property type="entry name" value="SERPIN"/>
    <property type="match status" value="1"/>
</dbReference>
<reference evidence="8" key="1">
    <citation type="submission" date="2013-03" db="EMBL/GenBank/DDBJ databases">
        <title>The Genome Sequence of Anopheles dirus WRAIR2.</title>
        <authorList>
            <consortium name="The Broad Institute Genomics Platform"/>
            <person name="Neafsey D.E."/>
            <person name="Walton C."/>
            <person name="Walker B."/>
            <person name="Young S.K."/>
            <person name="Zeng Q."/>
            <person name="Gargeya S."/>
            <person name="Fitzgerald M."/>
            <person name="Haas B."/>
            <person name="Abouelleil A."/>
            <person name="Allen A.W."/>
            <person name="Alvarado L."/>
            <person name="Arachchi H.M."/>
            <person name="Berlin A.M."/>
            <person name="Chapman S.B."/>
            <person name="Gainer-Dewar J."/>
            <person name="Goldberg J."/>
            <person name="Griggs A."/>
            <person name="Gujja S."/>
            <person name="Hansen M."/>
            <person name="Howarth C."/>
            <person name="Imamovic A."/>
            <person name="Ireland A."/>
            <person name="Larimer J."/>
            <person name="McCowan C."/>
            <person name="Murphy C."/>
            <person name="Pearson M."/>
            <person name="Poon T.W."/>
            <person name="Priest M."/>
            <person name="Roberts A."/>
            <person name="Saif S."/>
            <person name="Shea T."/>
            <person name="Sisk P."/>
            <person name="Sykes S."/>
            <person name="Wortman J."/>
            <person name="Nusbaum C."/>
            <person name="Birren B."/>
        </authorList>
    </citation>
    <scope>NUCLEOTIDE SEQUENCE [LARGE SCALE GENOMIC DNA]</scope>
    <source>
        <strain evidence="8">WRAIR2</strain>
    </source>
</reference>
<dbReference type="AlphaFoldDB" id="A0A2C9GUU6"/>
<keyword evidence="8" id="KW-1185">Reference proteome</keyword>
<feature type="chain" id="PRO_5012157695" description="Serpin domain-containing protein" evidence="5">
    <location>
        <begin position="28"/>
        <end position="821"/>
    </location>
</feature>
<evidence type="ECO:0000256" key="3">
    <source>
        <dbReference type="RuleBase" id="RU000411"/>
    </source>
</evidence>
<evidence type="ECO:0000259" key="6">
    <source>
        <dbReference type="SMART" id="SM00093"/>
    </source>
</evidence>
<evidence type="ECO:0000256" key="2">
    <source>
        <dbReference type="ARBA" id="ARBA00022900"/>
    </source>
</evidence>
<dbReference type="Pfam" id="PF00079">
    <property type="entry name" value="Serpin"/>
    <property type="match status" value="2"/>
</dbReference>
<evidence type="ECO:0000313" key="7">
    <source>
        <dbReference type="EnsemblMetazoa" id="ADIR005012-PC"/>
    </source>
</evidence>
<dbReference type="SMART" id="SM00093">
    <property type="entry name" value="SERPIN"/>
    <property type="match status" value="1"/>
</dbReference>
<dbReference type="Gene3D" id="2.30.39.10">
    <property type="entry name" value="Alpha-1-antitrypsin, domain 1"/>
    <property type="match status" value="1"/>
</dbReference>
<feature type="signal peptide" evidence="5">
    <location>
        <begin position="1"/>
        <end position="27"/>
    </location>
</feature>
<dbReference type="GO" id="GO:0045861">
    <property type="term" value="P:negative regulation of proteolysis"/>
    <property type="evidence" value="ECO:0007669"/>
    <property type="project" value="UniProtKB-ARBA"/>
</dbReference>
<comment type="similarity">
    <text evidence="3">Belongs to the serpin family.</text>
</comment>
<sequence>MHSGSRVPWMLAAVLLATVLVAGPVAGQKNFAQKQAQVTQQTNRQQPQSTNTKKVSDSVTNLAQRIAGAIANQKSKTEIFSPVSIAGALSLLLLGSGGKTQTELLNVMGLNPQELSFRDIHLSFGRLFQDLVSNEPSLEPLVTWRLNDKCNRLDDEDDYEDEPNAEAPNKQNELPSHQISVANGVFLQSGLKPSNRYLRTTQQFYNGTIENLDFVGDPNGAATSINDWCSRATRGKIQEIVTPDVLLSSRMIVANALYFKAQWETTFSPFGTRQRPFYLNGQSEPSVKMDSMATSGCFPYYDASQEYNLQIIGLPYEKGRSTMYIIVPNESNRQKLQYTMSWLDASHINWMIDRMVMKKGMVVMPKLSISNRFHLRSLLAKLGLHDLFDPSRSNLSNVLDEQPSETSPQSESTRKPVVISRVDEQPTTRQPVRNPPQTQKPTTAPVRQGPQQQKRPQQAPQQNPQPQSQSSLLASKLTFPTDTNTCSLIENCEPVDNGQSCACSRTPSKQESTTCGFHVASISYAPANKLCPVQIREPLQQTTMNTWICIKPGYQLSQYTNPDTCARAYGCKMVQNRCYCCDRNLQSQSPQIQYSSALLSTPKEQHLSSSSVDEVYNSNIRLPGKNIVRYNGVICGTVESLNSRSSCTQYRSLYWDPSLGVCVDEETCGKIRKKRQQDLGSSQNPPWSQSSTRNLVPQPDIGTHQAQSIQFPQEQRLQNQYSQQQLTQQQQSQQQPQQPQQRVQPQQPNRQQEPLYVSEIITQVKLDVNEQGTEGGAVTAALIDRIGPNFSFSVDSPFLVLIRDDNTTLPLFYGAVYDPRP</sequence>
<feature type="compositionally biased region" description="Low complexity" evidence="4">
    <location>
        <begin position="37"/>
        <end position="52"/>
    </location>
</feature>
<feature type="region of interest" description="Disordered" evidence="4">
    <location>
        <begin position="718"/>
        <end position="752"/>
    </location>
</feature>
<feature type="compositionally biased region" description="Low complexity" evidence="4">
    <location>
        <begin position="448"/>
        <end position="469"/>
    </location>
</feature>
<dbReference type="Gene3D" id="3.30.497.10">
    <property type="entry name" value="Antithrombin, subunit I, domain 2"/>
    <property type="match status" value="2"/>
</dbReference>
<feature type="region of interest" description="Disordered" evidence="4">
    <location>
        <begin position="395"/>
        <end position="471"/>
    </location>
</feature>